<dbReference type="OrthoDB" id="102442at2759"/>
<dbReference type="EMBL" id="GL732600">
    <property type="protein sequence ID" value="EFX72399.1"/>
    <property type="molecule type" value="Genomic_DNA"/>
</dbReference>
<gene>
    <name evidence="2" type="ORF">DAPPUDRAFT_110838</name>
</gene>
<accession>E9H7A9</accession>
<dbReference type="KEGG" id="dpx:DAPPUDRAFT_110838"/>
<organism evidence="2 3">
    <name type="scientific">Daphnia pulex</name>
    <name type="common">Water flea</name>
    <dbReference type="NCBI Taxonomy" id="6669"/>
    <lineage>
        <taxon>Eukaryota</taxon>
        <taxon>Metazoa</taxon>
        <taxon>Ecdysozoa</taxon>
        <taxon>Arthropoda</taxon>
        <taxon>Crustacea</taxon>
        <taxon>Branchiopoda</taxon>
        <taxon>Diplostraca</taxon>
        <taxon>Cladocera</taxon>
        <taxon>Anomopoda</taxon>
        <taxon>Daphniidae</taxon>
        <taxon>Daphnia</taxon>
    </lineage>
</organism>
<sequence>MSKQEFASLSECDKPLRLKTPGGRRLCWIKKYNASIKSCKKQPKIRKKLSWKQDGTKLSWQKLFANLNQAEKKFQQLEKRYDQLKESLDLLKGGMVRANQEHKDVVSERDKLKAKLPLLEMAPHAECSSNAFYDLSINFSPTENVRIDEVASDEPPSTLVMDKQRWYTDHEMVTLFSLANFLNQLKKSGILLEKVTYISKGVEISIGTEQTGVITNFTIFGVDEMMESIRFYKAEDKEDIPNCKLPNVDGYISGMTKDATTRLLRNLNERKIQAGARR</sequence>
<dbReference type="HOGENOM" id="CLU_1002075_0_0_1"/>
<dbReference type="InParanoid" id="E9H7A9"/>
<reference evidence="2 3" key="1">
    <citation type="journal article" date="2011" name="Science">
        <title>The ecoresponsive genome of Daphnia pulex.</title>
        <authorList>
            <person name="Colbourne J.K."/>
            <person name="Pfrender M.E."/>
            <person name="Gilbert D."/>
            <person name="Thomas W.K."/>
            <person name="Tucker A."/>
            <person name="Oakley T.H."/>
            <person name="Tokishita S."/>
            <person name="Aerts A."/>
            <person name="Arnold G.J."/>
            <person name="Basu M.K."/>
            <person name="Bauer D.J."/>
            <person name="Caceres C.E."/>
            <person name="Carmel L."/>
            <person name="Casola C."/>
            <person name="Choi J.H."/>
            <person name="Detter J.C."/>
            <person name="Dong Q."/>
            <person name="Dusheyko S."/>
            <person name="Eads B.D."/>
            <person name="Frohlich T."/>
            <person name="Geiler-Samerotte K.A."/>
            <person name="Gerlach D."/>
            <person name="Hatcher P."/>
            <person name="Jogdeo S."/>
            <person name="Krijgsveld J."/>
            <person name="Kriventseva E.V."/>
            <person name="Kultz D."/>
            <person name="Laforsch C."/>
            <person name="Lindquist E."/>
            <person name="Lopez J."/>
            <person name="Manak J.R."/>
            <person name="Muller J."/>
            <person name="Pangilinan J."/>
            <person name="Patwardhan R.P."/>
            <person name="Pitluck S."/>
            <person name="Pritham E.J."/>
            <person name="Rechtsteiner A."/>
            <person name="Rho M."/>
            <person name="Rogozin I.B."/>
            <person name="Sakarya O."/>
            <person name="Salamov A."/>
            <person name="Schaack S."/>
            <person name="Shapiro H."/>
            <person name="Shiga Y."/>
            <person name="Skalitzky C."/>
            <person name="Smith Z."/>
            <person name="Souvorov A."/>
            <person name="Sung W."/>
            <person name="Tang Z."/>
            <person name="Tsuchiya D."/>
            <person name="Tu H."/>
            <person name="Vos H."/>
            <person name="Wang M."/>
            <person name="Wolf Y.I."/>
            <person name="Yamagata H."/>
            <person name="Yamada T."/>
            <person name="Ye Y."/>
            <person name="Shaw J.R."/>
            <person name="Andrews J."/>
            <person name="Crease T.J."/>
            <person name="Tang H."/>
            <person name="Lucas S.M."/>
            <person name="Robertson H.M."/>
            <person name="Bork P."/>
            <person name="Koonin E.V."/>
            <person name="Zdobnov E.M."/>
            <person name="Grigoriev I.V."/>
            <person name="Lynch M."/>
            <person name="Boore J.L."/>
        </authorList>
    </citation>
    <scope>NUCLEOTIDE SEQUENCE [LARGE SCALE GENOMIC DNA]</scope>
</reference>
<proteinExistence type="predicted"/>
<dbReference type="AlphaFoldDB" id="E9H7A9"/>
<evidence type="ECO:0000313" key="3">
    <source>
        <dbReference type="Proteomes" id="UP000000305"/>
    </source>
</evidence>
<name>E9H7A9_DAPPU</name>
<keyword evidence="3" id="KW-1185">Reference proteome</keyword>
<keyword evidence="1" id="KW-0175">Coiled coil</keyword>
<protein>
    <submittedName>
        <fullName evidence="2">Uncharacterized protein</fullName>
    </submittedName>
</protein>
<feature type="coiled-coil region" evidence="1">
    <location>
        <begin position="60"/>
        <end position="115"/>
    </location>
</feature>
<evidence type="ECO:0000256" key="1">
    <source>
        <dbReference type="SAM" id="Coils"/>
    </source>
</evidence>
<dbReference type="Proteomes" id="UP000000305">
    <property type="component" value="Unassembled WGS sequence"/>
</dbReference>
<evidence type="ECO:0000313" key="2">
    <source>
        <dbReference type="EMBL" id="EFX72399.1"/>
    </source>
</evidence>